<evidence type="ECO:0000313" key="1">
    <source>
        <dbReference type="EMBL" id="PSU48691.1"/>
    </source>
</evidence>
<dbReference type="Pfam" id="PF19795">
    <property type="entry name" value="DUF6279"/>
    <property type="match status" value="1"/>
</dbReference>
<organism evidence="1 2">
    <name type="scientific">Photobacterium frigidiphilum</name>
    <dbReference type="NCBI Taxonomy" id="264736"/>
    <lineage>
        <taxon>Bacteria</taxon>
        <taxon>Pseudomonadati</taxon>
        <taxon>Pseudomonadota</taxon>
        <taxon>Gammaproteobacteria</taxon>
        <taxon>Vibrionales</taxon>
        <taxon>Vibrionaceae</taxon>
        <taxon>Photobacterium</taxon>
    </lineage>
</organism>
<dbReference type="AlphaFoldDB" id="A0A2T3JIA1"/>
<dbReference type="EMBL" id="PYMJ01000009">
    <property type="protein sequence ID" value="PSU48691.1"/>
    <property type="molecule type" value="Genomic_DNA"/>
</dbReference>
<evidence type="ECO:0000313" key="2">
    <source>
        <dbReference type="Proteomes" id="UP000240987"/>
    </source>
</evidence>
<comment type="caution">
    <text evidence="1">The sequence shown here is derived from an EMBL/GenBank/DDBJ whole genome shotgun (WGS) entry which is preliminary data.</text>
</comment>
<sequence length="253" mass="29828">MNFWITYYLADYVSLNSTQERAFERNLDIALVMHRNKELPKFHRLIDELQADLAKPLSFNQIRGYYLKFTEAGKESTSVLSKPFAAMIQSLSASQINELNQNVEKKIEQVIAKRKKLSPKDKIVIRRDKLQDAARGWIGSLSNKQKAILLELTEYQVEMEPIFFSIWRDFLRDWQELIKNRDNPDFESKLNVLLQQLIAFENASVQLDVNVYLTRRFDVLRRLNHTLSSKQTHYLNSRLVDMRKDTAMLINEK</sequence>
<reference evidence="1 2" key="1">
    <citation type="submission" date="2018-01" db="EMBL/GenBank/DDBJ databases">
        <title>Whole genome sequencing of Histamine producing bacteria.</title>
        <authorList>
            <person name="Butler K."/>
        </authorList>
    </citation>
    <scope>NUCLEOTIDE SEQUENCE [LARGE SCALE GENOMIC DNA]</scope>
    <source>
        <strain evidence="1 2">JCM 12947</strain>
    </source>
</reference>
<proteinExistence type="predicted"/>
<protein>
    <submittedName>
        <fullName evidence="1">Uncharacterized protein</fullName>
    </submittedName>
</protein>
<dbReference type="OrthoDB" id="5918733at2"/>
<name>A0A2T3JIA1_9GAMM</name>
<gene>
    <name evidence="1" type="ORF">C9J12_11025</name>
</gene>
<accession>A0A2T3JIA1</accession>
<keyword evidence="2" id="KW-1185">Reference proteome</keyword>
<dbReference type="Proteomes" id="UP000240987">
    <property type="component" value="Unassembled WGS sequence"/>
</dbReference>